<comment type="caution">
    <text evidence="1">The sequence shown here is derived from an EMBL/GenBank/DDBJ whole genome shotgun (WGS) entry which is preliminary data.</text>
</comment>
<dbReference type="EMBL" id="JACXVP010000009">
    <property type="protein sequence ID" value="KAG5588675.1"/>
    <property type="molecule type" value="Genomic_DNA"/>
</dbReference>
<name>A0A9J5XK49_SOLCO</name>
<dbReference type="AlphaFoldDB" id="A0A9J5XK49"/>
<gene>
    <name evidence="1" type="ORF">H5410_049109</name>
</gene>
<sequence>MAWRISSIISGSGLGGPTVVYNYARRLVAAAEPYLSPWTALAEAIDSSSAMSSDWCPGWDTRRFLGDVPRPTQVETGKPFGL</sequence>
<evidence type="ECO:0000313" key="1">
    <source>
        <dbReference type="EMBL" id="KAG5588675.1"/>
    </source>
</evidence>
<dbReference type="Proteomes" id="UP000824120">
    <property type="component" value="Chromosome 9"/>
</dbReference>
<proteinExistence type="predicted"/>
<organism evidence="1 2">
    <name type="scientific">Solanum commersonii</name>
    <name type="common">Commerson's wild potato</name>
    <name type="synonym">Commerson's nightshade</name>
    <dbReference type="NCBI Taxonomy" id="4109"/>
    <lineage>
        <taxon>Eukaryota</taxon>
        <taxon>Viridiplantae</taxon>
        <taxon>Streptophyta</taxon>
        <taxon>Embryophyta</taxon>
        <taxon>Tracheophyta</taxon>
        <taxon>Spermatophyta</taxon>
        <taxon>Magnoliopsida</taxon>
        <taxon>eudicotyledons</taxon>
        <taxon>Gunneridae</taxon>
        <taxon>Pentapetalae</taxon>
        <taxon>asterids</taxon>
        <taxon>lamiids</taxon>
        <taxon>Solanales</taxon>
        <taxon>Solanaceae</taxon>
        <taxon>Solanoideae</taxon>
        <taxon>Solaneae</taxon>
        <taxon>Solanum</taxon>
    </lineage>
</organism>
<reference evidence="1 2" key="1">
    <citation type="submission" date="2020-09" db="EMBL/GenBank/DDBJ databases">
        <title>De no assembly of potato wild relative species, Solanum commersonii.</title>
        <authorList>
            <person name="Cho K."/>
        </authorList>
    </citation>
    <scope>NUCLEOTIDE SEQUENCE [LARGE SCALE GENOMIC DNA]</scope>
    <source>
        <strain evidence="1">LZ3.2</strain>
        <tissue evidence="1">Leaf</tissue>
    </source>
</reference>
<protein>
    <submittedName>
        <fullName evidence="1">Uncharacterized protein</fullName>
    </submittedName>
</protein>
<accession>A0A9J5XK49</accession>
<keyword evidence="2" id="KW-1185">Reference proteome</keyword>
<evidence type="ECO:0000313" key="2">
    <source>
        <dbReference type="Proteomes" id="UP000824120"/>
    </source>
</evidence>